<evidence type="ECO:0000256" key="2">
    <source>
        <dbReference type="SAM" id="Phobius"/>
    </source>
</evidence>
<keyword evidence="2" id="KW-1133">Transmembrane helix</keyword>
<evidence type="ECO:0000313" key="4">
    <source>
        <dbReference type="Proteomes" id="UP001226867"/>
    </source>
</evidence>
<name>A0ABT9SE40_9BURK</name>
<reference evidence="3 4" key="1">
    <citation type="submission" date="2023-07" db="EMBL/GenBank/DDBJ databases">
        <title>Sorghum-associated microbial communities from plants grown in Nebraska, USA.</title>
        <authorList>
            <person name="Schachtman D."/>
        </authorList>
    </citation>
    <scope>NUCLEOTIDE SEQUENCE [LARGE SCALE GENOMIC DNA]</scope>
    <source>
        <strain evidence="3 4">DS1607</strain>
    </source>
</reference>
<accession>A0ABT9SE40</accession>
<feature type="transmembrane region" description="Helical" evidence="2">
    <location>
        <begin position="45"/>
        <end position="63"/>
    </location>
</feature>
<evidence type="ECO:0000256" key="1">
    <source>
        <dbReference type="SAM" id="Coils"/>
    </source>
</evidence>
<sequence>MMVDEQDIAQLQEEHERMANKLRNTEDWAFNAFDDFLQVLGEVCWTVGIAVVVIAVLALTYAVRNVGAAIP</sequence>
<protein>
    <submittedName>
        <fullName evidence="3">Uncharacterized protein</fullName>
    </submittedName>
</protein>
<evidence type="ECO:0000313" key="3">
    <source>
        <dbReference type="EMBL" id="MDP9902635.1"/>
    </source>
</evidence>
<organism evidence="3 4">
    <name type="scientific">Variovorax ginsengisoli</name>
    <dbReference type="NCBI Taxonomy" id="363844"/>
    <lineage>
        <taxon>Bacteria</taxon>
        <taxon>Pseudomonadati</taxon>
        <taxon>Pseudomonadota</taxon>
        <taxon>Betaproteobacteria</taxon>
        <taxon>Burkholderiales</taxon>
        <taxon>Comamonadaceae</taxon>
        <taxon>Variovorax</taxon>
    </lineage>
</organism>
<keyword evidence="2" id="KW-0812">Transmembrane</keyword>
<dbReference type="Proteomes" id="UP001226867">
    <property type="component" value="Unassembled WGS sequence"/>
</dbReference>
<feature type="coiled-coil region" evidence="1">
    <location>
        <begin position="1"/>
        <end position="28"/>
    </location>
</feature>
<comment type="caution">
    <text evidence="3">The sequence shown here is derived from an EMBL/GenBank/DDBJ whole genome shotgun (WGS) entry which is preliminary data.</text>
</comment>
<keyword evidence="2" id="KW-0472">Membrane</keyword>
<keyword evidence="4" id="KW-1185">Reference proteome</keyword>
<proteinExistence type="predicted"/>
<dbReference type="RefSeq" id="WP_307692371.1">
    <property type="nucleotide sequence ID" value="NZ_JAUSRO010000020.1"/>
</dbReference>
<keyword evidence="1" id="KW-0175">Coiled coil</keyword>
<dbReference type="EMBL" id="JAUSRO010000020">
    <property type="protein sequence ID" value="MDP9902635.1"/>
    <property type="molecule type" value="Genomic_DNA"/>
</dbReference>
<gene>
    <name evidence="3" type="ORF">J2W36_004912</name>
</gene>